<feature type="compositionally biased region" description="Basic and acidic residues" evidence="10">
    <location>
        <begin position="23"/>
        <end position="32"/>
    </location>
</feature>
<keyword evidence="8" id="KW-0464">Manganese</keyword>
<keyword evidence="7 9" id="KW-0904">Protein phosphatase</keyword>
<evidence type="ECO:0000256" key="7">
    <source>
        <dbReference type="ARBA" id="ARBA00022912"/>
    </source>
</evidence>
<dbReference type="GO" id="GO:0046872">
    <property type="term" value="F:metal ion binding"/>
    <property type="evidence" value="ECO:0007669"/>
    <property type="project" value="UniProtKB-KW"/>
</dbReference>
<dbReference type="FunFam" id="3.60.40.10:FF:000041">
    <property type="entry name" value="Protein phosphatase 2C 51"/>
    <property type="match status" value="1"/>
</dbReference>
<keyword evidence="4" id="KW-0479">Metal-binding</keyword>
<dbReference type="Gene3D" id="3.60.40.10">
    <property type="entry name" value="PPM-type phosphatase domain"/>
    <property type="match status" value="1"/>
</dbReference>
<comment type="similarity">
    <text evidence="9">Belongs to the PP2C family.</text>
</comment>
<accession>A0A0D6QWA1</accession>
<proteinExistence type="inferred from homology"/>
<feature type="domain" description="PPM-type phosphatase" evidence="11">
    <location>
        <begin position="194"/>
        <end position="499"/>
    </location>
</feature>
<evidence type="ECO:0000256" key="5">
    <source>
        <dbReference type="ARBA" id="ARBA00022801"/>
    </source>
</evidence>
<dbReference type="SMART" id="SM00332">
    <property type="entry name" value="PP2Cc"/>
    <property type="match status" value="1"/>
</dbReference>
<evidence type="ECO:0000256" key="2">
    <source>
        <dbReference type="ARBA" id="ARBA00001946"/>
    </source>
</evidence>
<dbReference type="SMART" id="SM00331">
    <property type="entry name" value="PP2C_SIG"/>
    <property type="match status" value="1"/>
</dbReference>
<evidence type="ECO:0000259" key="11">
    <source>
        <dbReference type="PROSITE" id="PS51746"/>
    </source>
</evidence>
<dbReference type="InterPro" id="IPR036457">
    <property type="entry name" value="PPM-type-like_dom_sf"/>
</dbReference>
<protein>
    <recommendedName>
        <fullName evidence="3">protein-serine/threonine phosphatase</fullName>
        <ecNumber evidence="3">3.1.3.16</ecNumber>
    </recommendedName>
</protein>
<dbReference type="InterPro" id="IPR001932">
    <property type="entry name" value="PPM-type_phosphatase-like_dom"/>
</dbReference>
<dbReference type="GO" id="GO:0004722">
    <property type="term" value="F:protein serine/threonine phosphatase activity"/>
    <property type="evidence" value="ECO:0007669"/>
    <property type="project" value="UniProtKB-EC"/>
</dbReference>
<evidence type="ECO:0000313" key="12">
    <source>
        <dbReference type="EMBL" id="JAG94731.1"/>
    </source>
</evidence>
<comment type="cofactor">
    <cofactor evidence="2">
        <name>Mg(2+)</name>
        <dbReference type="ChEBI" id="CHEBI:18420"/>
    </cofactor>
</comment>
<evidence type="ECO:0000256" key="4">
    <source>
        <dbReference type="ARBA" id="ARBA00022723"/>
    </source>
</evidence>
<sequence>MGEIEASDAYIHHNSSNIVEENPSERCGAEIRRSKKMANGPNIPAGMANKRSRGFPSGGNQEDSADRDRFCGEQEDGVGVERDLSVAFRNSEKVNSQIRLLRSVSTPIGAVESMLSAACKSSSKLSVVEVSAEEIGHRIESGGEKQVQIETLPRVPMPAATRTKVCKTKKSYNISICRANSENLRVIAKDCCPPYGVMSIVGRRDEMEDTVAAVPSFCCSPNKGSGSESVSFSALHFFAVYDGHGGSQASVFCRERLHEALAEELRTLPSSRFDDCRRDLDEWKRAMTNCFIKIDIEVGGACPSGTCSFDDSNSSNYAPCCRDPVAPDNVGSTAVVAVVTPSQIIVASCGDSRAVLSRGGKAIPFSNDHKPEREDELVRIQAAGGRVIYWNGYRVGGFLAMSRAIGDRFLKQYVISEPEVTCTDRTEEDEFLILASDGLWDVLSNERVCEVARKCLGGYRPQRFKGSNTSTVVVAATLLTKLALARGSTDNISVLVIDLNKERRRNGARNRLPSLNIQT</sequence>
<organism evidence="12">
    <name type="scientific">Araucaria cunninghamii</name>
    <name type="common">Hoop pine</name>
    <name type="synonym">Moreton Bay pine</name>
    <dbReference type="NCBI Taxonomy" id="56994"/>
    <lineage>
        <taxon>Eukaryota</taxon>
        <taxon>Viridiplantae</taxon>
        <taxon>Streptophyta</taxon>
        <taxon>Embryophyta</taxon>
        <taxon>Tracheophyta</taxon>
        <taxon>Spermatophyta</taxon>
        <taxon>Pinopsida</taxon>
        <taxon>Pinidae</taxon>
        <taxon>Conifers II</taxon>
        <taxon>Araucariales</taxon>
        <taxon>Araucariaceae</taxon>
        <taxon>Araucaria</taxon>
    </lineage>
</organism>
<comment type="cofactor">
    <cofactor evidence="1">
        <name>Mn(2+)</name>
        <dbReference type="ChEBI" id="CHEBI:29035"/>
    </cofactor>
</comment>
<dbReference type="Pfam" id="PF00481">
    <property type="entry name" value="PP2C"/>
    <property type="match status" value="1"/>
</dbReference>
<evidence type="ECO:0000256" key="3">
    <source>
        <dbReference type="ARBA" id="ARBA00013081"/>
    </source>
</evidence>
<evidence type="ECO:0000256" key="10">
    <source>
        <dbReference type="SAM" id="MobiDB-lite"/>
    </source>
</evidence>
<dbReference type="InterPro" id="IPR000222">
    <property type="entry name" value="PP2C_BS"/>
</dbReference>
<keyword evidence="5 9" id="KW-0378">Hydrolase</keyword>
<evidence type="ECO:0000256" key="6">
    <source>
        <dbReference type="ARBA" id="ARBA00022842"/>
    </source>
</evidence>
<dbReference type="PROSITE" id="PS01032">
    <property type="entry name" value="PPM_1"/>
    <property type="match status" value="1"/>
</dbReference>
<name>A0A0D6QWA1_ARACU</name>
<dbReference type="InterPro" id="IPR015655">
    <property type="entry name" value="PP2C"/>
</dbReference>
<dbReference type="PANTHER" id="PTHR47992">
    <property type="entry name" value="PROTEIN PHOSPHATASE"/>
    <property type="match status" value="1"/>
</dbReference>
<dbReference type="EC" id="3.1.3.16" evidence="3"/>
<dbReference type="CDD" id="cd00143">
    <property type="entry name" value="PP2Cc"/>
    <property type="match status" value="1"/>
</dbReference>
<keyword evidence="6" id="KW-0460">Magnesium</keyword>
<evidence type="ECO:0000256" key="1">
    <source>
        <dbReference type="ARBA" id="ARBA00001936"/>
    </source>
</evidence>
<evidence type="ECO:0000256" key="8">
    <source>
        <dbReference type="ARBA" id="ARBA00023211"/>
    </source>
</evidence>
<reference evidence="12" key="1">
    <citation type="submission" date="2015-03" db="EMBL/GenBank/DDBJ databases">
        <title>A transcriptome of Araucaria cunninghamii, an australian fine timber species.</title>
        <authorList>
            <person name="Jing Yi C.J.Y."/>
            <person name="Yin San L.Y.S."/>
            <person name="Abdul Karim S.S."/>
            <person name="Wan Azmi N.N."/>
            <person name="Hercus R.R."/>
            <person name="Croft L.L."/>
        </authorList>
    </citation>
    <scope>NUCLEOTIDE SEQUENCE</scope>
    <source>
        <strain evidence="12">MI0301</strain>
        <tissue evidence="12">Leaf</tissue>
    </source>
</reference>
<dbReference type="PROSITE" id="PS51746">
    <property type="entry name" value="PPM_2"/>
    <property type="match status" value="1"/>
</dbReference>
<dbReference type="EMBL" id="GCKF01042628">
    <property type="protein sequence ID" value="JAG94731.1"/>
    <property type="molecule type" value="Transcribed_RNA"/>
</dbReference>
<dbReference type="SUPFAM" id="SSF81606">
    <property type="entry name" value="PP2C-like"/>
    <property type="match status" value="1"/>
</dbReference>
<dbReference type="AlphaFoldDB" id="A0A0D6QWA1"/>
<feature type="region of interest" description="Disordered" evidence="10">
    <location>
        <begin position="1"/>
        <end position="68"/>
    </location>
</feature>
<evidence type="ECO:0000256" key="9">
    <source>
        <dbReference type="RuleBase" id="RU003465"/>
    </source>
</evidence>